<comment type="caution">
    <text evidence="1">The sequence shown here is derived from an EMBL/GenBank/DDBJ whole genome shotgun (WGS) entry which is preliminary data.</text>
</comment>
<dbReference type="EMBL" id="JABCQH010000025">
    <property type="protein sequence ID" value="MBF0889759.1"/>
    <property type="molecule type" value="Genomic_DNA"/>
</dbReference>
<gene>
    <name evidence="1" type="ORF">HKD19_14605</name>
</gene>
<reference evidence="2" key="1">
    <citation type="submission" date="2020-04" db="EMBL/GenBank/DDBJ databases">
        <title>Description of novel Gluconacetobacter.</title>
        <authorList>
            <person name="Sombolestani A."/>
        </authorList>
    </citation>
    <scope>NUCLEOTIDE SEQUENCE [LARGE SCALE GENOMIC DNA]</scope>
    <source>
        <strain evidence="2">LMG 1745</strain>
    </source>
</reference>
<dbReference type="Proteomes" id="UP000662701">
    <property type="component" value="Unassembled WGS sequence"/>
</dbReference>
<accession>A0ABR9Z083</accession>
<proteinExistence type="predicted"/>
<sequence length="501" mass="57752">MADKIVRIEHIDFRTIRRKLAESPANAAILASVALDFEADAKLQAWLRYYERSHSVPKTREERDGDQAYFEKRRLAWLRDFIRQSSPKAEVEIWDLREKTWVSIWSNLSVLCPDVIRRQATCAQLAAEIAQLVDPANYYTDFQRLEWLKTNIRRRSGQSAIEMWDARQTLWVQLSDAELNNIYPFYVRGNVPDRQVGLEFVQVLESLASPNDEDPIVRRVLEQRTIRSFYSDVQRQTWLRDYTRRNLETDDLEIWHILHDTWTVVKRETLNGLCPSQVKGSVSEDHLWDEIVKAAVLSSSYEGRYPPIRHYTDDDVILWAWQNCRYCDVDGSLRLEIYSVMEGKWCCAAYEAWRAHLPKVLTVGRHDDQMRRLLNMGKQSLYNLPFSYGGKATMTVADVASDLLFGGVEAALSHGTTSGIMPLMARIQELADPVLRERLGTNMQGGVTMATIAAEVLDCEVGLKPAEQAQLARRLKDLGWVQRRTSVARLWCPPDASDRLT</sequence>
<dbReference type="RefSeq" id="WP_194263487.1">
    <property type="nucleotide sequence ID" value="NZ_JABCQH010000025.1"/>
</dbReference>
<reference evidence="1 2" key="2">
    <citation type="submission" date="2020-11" db="EMBL/GenBank/DDBJ databases">
        <title>Description of novel Gluconobacter species.</title>
        <authorList>
            <person name="Cleenwerck I."/>
            <person name="Cnockaert M."/>
            <person name="Borremans W."/>
            <person name="Wieme A.D."/>
            <person name="De Vuyst L."/>
            <person name="Vandamme P."/>
        </authorList>
    </citation>
    <scope>NUCLEOTIDE SEQUENCE [LARGE SCALE GENOMIC DNA]</scope>
    <source>
        <strain evidence="1 2">LMG 1745</strain>
    </source>
</reference>
<keyword evidence="2" id="KW-1185">Reference proteome</keyword>
<evidence type="ECO:0000313" key="1">
    <source>
        <dbReference type="EMBL" id="MBF0889759.1"/>
    </source>
</evidence>
<evidence type="ECO:0000313" key="2">
    <source>
        <dbReference type="Proteomes" id="UP000662701"/>
    </source>
</evidence>
<name>A0ABR9Z083_9PROT</name>
<protein>
    <submittedName>
        <fullName evidence="1">Uncharacterized protein</fullName>
    </submittedName>
</protein>
<organism evidence="1 2">
    <name type="scientific">Gluconobacter cadivus</name>
    <dbReference type="NCBI Taxonomy" id="2728101"/>
    <lineage>
        <taxon>Bacteria</taxon>
        <taxon>Pseudomonadati</taxon>
        <taxon>Pseudomonadota</taxon>
        <taxon>Alphaproteobacteria</taxon>
        <taxon>Acetobacterales</taxon>
        <taxon>Acetobacteraceae</taxon>
        <taxon>Gluconobacter</taxon>
    </lineage>
</organism>